<name>A0A8H3GRL3_9AGAM</name>
<evidence type="ECO:0000256" key="1">
    <source>
        <dbReference type="SAM" id="MobiDB-lite"/>
    </source>
</evidence>
<dbReference type="AlphaFoldDB" id="A0A8H3GRL3"/>
<sequence>MLLYRTQCNRWLQPYRAWRFHDEIPPLPKVKELHPRGLAKSGSRQDLLTLIDNEYHNIQHSLGSQISEWLRVNYVSAFRQDMSIKINHMILRDKVLAECFEQLSPNLGNVPQRAEGSRTLSRWRKKSKNKGQTTTESTIIDLQRYLGCLIQAHSIRVEEYKWATKAKATDVAHDIVTTMNEIWGSMLE</sequence>
<protein>
    <submittedName>
        <fullName evidence="2">Uncharacterized protein</fullName>
    </submittedName>
</protein>
<organism evidence="2 3">
    <name type="scientific">Rhizoctonia solani</name>
    <dbReference type="NCBI Taxonomy" id="456999"/>
    <lineage>
        <taxon>Eukaryota</taxon>
        <taxon>Fungi</taxon>
        <taxon>Dikarya</taxon>
        <taxon>Basidiomycota</taxon>
        <taxon>Agaricomycotina</taxon>
        <taxon>Agaricomycetes</taxon>
        <taxon>Cantharellales</taxon>
        <taxon>Ceratobasidiaceae</taxon>
        <taxon>Rhizoctonia</taxon>
    </lineage>
</organism>
<feature type="region of interest" description="Disordered" evidence="1">
    <location>
        <begin position="111"/>
        <end position="134"/>
    </location>
</feature>
<gene>
    <name evidence="2" type="ORF">RDB_LOCUS95941</name>
</gene>
<proteinExistence type="predicted"/>
<accession>A0A8H3GRL3</accession>
<dbReference type="EMBL" id="CAJMWX010001060">
    <property type="protein sequence ID" value="CAE6464241.1"/>
    <property type="molecule type" value="Genomic_DNA"/>
</dbReference>
<evidence type="ECO:0000313" key="3">
    <source>
        <dbReference type="Proteomes" id="UP000663888"/>
    </source>
</evidence>
<comment type="caution">
    <text evidence="2">The sequence shown here is derived from an EMBL/GenBank/DDBJ whole genome shotgun (WGS) entry which is preliminary data.</text>
</comment>
<reference evidence="2" key="1">
    <citation type="submission" date="2021-01" db="EMBL/GenBank/DDBJ databases">
        <authorList>
            <person name="Kaushik A."/>
        </authorList>
    </citation>
    <scope>NUCLEOTIDE SEQUENCE</scope>
    <source>
        <strain evidence="2">AG4-R118</strain>
    </source>
</reference>
<dbReference type="Proteomes" id="UP000663888">
    <property type="component" value="Unassembled WGS sequence"/>
</dbReference>
<evidence type="ECO:0000313" key="2">
    <source>
        <dbReference type="EMBL" id="CAE6464241.1"/>
    </source>
</evidence>